<sequence length="54" mass="5858">NVFVLCERSVSTRKEVVVAVTLVGKGKFVIWCVAAAEFILPCAREARVYVGTAT</sequence>
<accession>A0A392VQE0</accession>
<dbReference type="Proteomes" id="UP000265520">
    <property type="component" value="Unassembled WGS sequence"/>
</dbReference>
<keyword evidence="2" id="KW-1185">Reference proteome</keyword>
<proteinExistence type="predicted"/>
<reference evidence="1 2" key="1">
    <citation type="journal article" date="2018" name="Front. Plant Sci.">
        <title>Red Clover (Trifolium pratense) and Zigzag Clover (T. medium) - A Picture of Genomic Similarities and Differences.</title>
        <authorList>
            <person name="Dluhosova J."/>
            <person name="Istvanek J."/>
            <person name="Nedelnik J."/>
            <person name="Repkova J."/>
        </authorList>
    </citation>
    <scope>NUCLEOTIDE SEQUENCE [LARGE SCALE GENOMIC DNA]</scope>
    <source>
        <strain evidence="2">cv. 10/8</strain>
        <tissue evidence="1">Leaf</tissue>
    </source>
</reference>
<organism evidence="1 2">
    <name type="scientific">Trifolium medium</name>
    <dbReference type="NCBI Taxonomy" id="97028"/>
    <lineage>
        <taxon>Eukaryota</taxon>
        <taxon>Viridiplantae</taxon>
        <taxon>Streptophyta</taxon>
        <taxon>Embryophyta</taxon>
        <taxon>Tracheophyta</taxon>
        <taxon>Spermatophyta</taxon>
        <taxon>Magnoliopsida</taxon>
        <taxon>eudicotyledons</taxon>
        <taxon>Gunneridae</taxon>
        <taxon>Pentapetalae</taxon>
        <taxon>rosids</taxon>
        <taxon>fabids</taxon>
        <taxon>Fabales</taxon>
        <taxon>Fabaceae</taxon>
        <taxon>Papilionoideae</taxon>
        <taxon>50 kb inversion clade</taxon>
        <taxon>NPAAA clade</taxon>
        <taxon>Hologalegina</taxon>
        <taxon>IRL clade</taxon>
        <taxon>Trifolieae</taxon>
        <taxon>Trifolium</taxon>
    </lineage>
</organism>
<dbReference type="AlphaFoldDB" id="A0A392VQE0"/>
<feature type="non-terminal residue" evidence="1">
    <location>
        <position position="1"/>
    </location>
</feature>
<comment type="caution">
    <text evidence="1">The sequence shown here is derived from an EMBL/GenBank/DDBJ whole genome shotgun (WGS) entry which is preliminary data.</text>
</comment>
<dbReference type="EMBL" id="LXQA011247214">
    <property type="protein sequence ID" value="MCI90536.1"/>
    <property type="molecule type" value="Genomic_DNA"/>
</dbReference>
<protein>
    <submittedName>
        <fullName evidence="1">Uncharacterized protein</fullName>
    </submittedName>
</protein>
<evidence type="ECO:0000313" key="1">
    <source>
        <dbReference type="EMBL" id="MCI90536.1"/>
    </source>
</evidence>
<name>A0A392VQE0_9FABA</name>
<evidence type="ECO:0000313" key="2">
    <source>
        <dbReference type="Proteomes" id="UP000265520"/>
    </source>
</evidence>